<proteinExistence type="predicted"/>
<dbReference type="Proteomes" id="UP000679690">
    <property type="component" value="Unassembled WGS sequence"/>
</dbReference>
<accession>A0ABS3UJ05</accession>
<feature type="domain" description="NAD-dependent epimerase/dehydratase" evidence="1">
    <location>
        <begin position="4"/>
        <end position="193"/>
    </location>
</feature>
<dbReference type="EMBL" id="JAGFNS010000008">
    <property type="protein sequence ID" value="MBO3738765.1"/>
    <property type="molecule type" value="Genomic_DNA"/>
</dbReference>
<dbReference type="SUPFAM" id="SSF51735">
    <property type="entry name" value="NAD(P)-binding Rossmann-fold domains"/>
    <property type="match status" value="1"/>
</dbReference>
<dbReference type="Pfam" id="PF01370">
    <property type="entry name" value="Epimerase"/>
    <property type="match status" value="1"/>
</dbReference>
<evidence type="ECO:0000259" key="1">
    <source>
        <dbReference type="Pfam" id="PF01370"/>
    </source>
</evidence>
<sequence length="329" mass="35080">MRTALVVGGTGLIGRAVARHLLRDGWLVTVTGRDPRRVPADLTDLFFRTDRDTWPSGDYELVVDAACFTAAHSRQVLPLMRAARSAVLISSKAVYVDDAGNHVNSMIPPRFHGPINEDQPTLPPGDMPYDSPEGYGPNKVAAEQLLLDSGAPVTVLRPSKVHGEGAAPARTWWFVKRARDRRPAVLLAGHGRGVDHPSAAANIAALVACVADNPGRRILNAADPSAPDGLAIARIVAAHLGHIWEEVLLPGSSLGLHPFHRLPGIVLDTRAASALGYVPVGDLTTEIRWLVDHPPVSDPAGWFDYAAEDAWLRSRGNGGAEVTAQGGGR</sequence>
<protein>
    <recommendedName>
        <fullName evidence="1">NAD-dependent epimerase/dehydratase domain-containing protein</fullName>
    </recommendedName>
</protein>
<reference evidence="2 3" key="1">
    <citation type="submission" date="2021-03" db="EMBL/GenBank/DDBJ databases">
        <title>Actinoplanes flavus sp. nov., a novel actinomycete isolated from Coconut Palm rhizosphere soil.</title>
        <authorList>
            <person name="Luo X."/>
        </authorList>
    </citation>
    <scope>NUCLEOTIDE SEQUENCE [LARGE SCALE GENOMIC DNA]</scope>
    <source>
        <strain evidence="2 3">NEAU-H7</strain>
    </source>
</reference>
<evidence type="ECO:0000313" key="2">
    <source>
        <dbReference type="EMBL" id="MBO3738765.1"/>
    </source>
</evidence>
<name>A0ABS3UJ05_9ACTN</name>
<dbReference type="InterPro" id="IPR036291">
    <property type="entry name" value="NAD(P)-bd_dom_sf"/>
</dbReference>
<comment type="caution">
    <text evidence="2">The sequence shown here is derived from an EMBL/GenBank/DDBJ whole genome shotgun (WGS) entry which is preliminary data.</text>
</comment>
<dbReference type="InterPro" id="IPR001509">
    <property type="entry name" value="Epimerase_deHydtase"/>
</dbReference>
<dbReference type="Gene3D" id="3.40.50.720">
    <property type="entry name" value="NAD(P)-binding Rossmann-like Domain"/>
    <property type="match status" value="1"/>
</dbReference>
<keyword evidence="3" id="KW-1185">Reference proteome</keyword>
<gene>
    <name evidence="2" type="ORF">J5X75_14655</name>
</gene>
<evidence type="ECO:0000313" key="3">
    <source>
        <dbReference type="Proteomes" id="UP000679690"/>
    </source>
</evidence>
<dbReference type="RefSeq" id="WP_208467916.1">
    <property type="nucleotide sequence ID" value="NZ_JAGFNS010000008.1"/>
</dbReference>
<organism evidence="2 3">
    <name type="scientific">Actinoplanes flavus</name>
    <dbReference type="NCBI Taxonomy" id="2820290"/>
    <lineage>
        <taxon>Bacteria</taxon>
        <taxon>Bacillati</taxon>
        <taxon>Actinomycetota</taxon>
        <taxon>Actinomycetes</taxon>
        <taxon>Micromonosporales</taxon>
        <taxon>Micromonosporaceae</taxon>
        <taxon>Actinoplanes</taxon>
    </lineage>
</organism>